<comment type="caution">
    <text evidence="4">The sequence shown here is derived from an EMBL/GenBank/DDBJ whole genome shotgun (WGS) entry which is preliminary data.</text>
</comment>
<evidence type="ECO:0000256" key="2">
    <source>
        <dbReference type="SAM" id="MobiDB-lite"/>
    </source>
</evidence>
<dbReference type="Proteomes" id="UP001194696">
    <property type="component" value="Unassembled WGS sequence"/>
</dbReference>
<keyword evidence="5" id="KW-1185">Reference proteome</keyword>
<dbReference type="InterPro" id="IPR008978">
    <property type="entry name" value="HSP20-like_chaperone"/>
</dbReference>
<organism evidence="4 5">
    <name type="scientific">Linnemannia gamsii</name>
    <dbReference type="NCBI Taxonomy" id="64522"/>
    <lineage>
        <taxon>Eukaryota</taxon>
        <taxon>Fungi</taxon>
        <taxon>Fungi incertae sedis</taxon>
        <taxon>Mucoromycota</taxon>
        <taxon>Mortierellomycotina</taxon>
        <taxon>Mortierellomycetes</taxon>
        <taxon>Mortierellales</taxon>
        <taxon>Mortierellaceae</taxon>
        <taxon>Linnemannia</taxon>
    </lineage>
</organism>
<evidence type="ECO:0000256" key="1">
    <source>
        <dbReference type="ARBA" id="ARBA00025733"/>
    </source>
</evidence>
<dbReference type="Gene3D" id="2.60.40.790">
    <property type="match status" value="1"/>
</dbReference>
<name>A0ABQ7K2V0_9FUNG</name>
<evidence type="ECO:0000313" key="5">
    <source>
        <dbReference type="Proteomes" id="UP001194696"/>
    </source>
</evidence>
<dbReference type="SUPFAM" id="SSF49764">
    <property type="entry name" value="HSP20-like chaperones"/>
    <property type="match status" value="1"/>
</dbReference>
<accession>A0ABQ7K2V0</accession>
<proteinExistence type="inferred from homology"/>
<gene>
    <name evidence="4" type="ORF">BGZ96_006422</name>
</gene>
<reference evidence="4 5" key="1">
    <citation type="journal article" date="2020" name="Fungal Divers.">
        <title>Resolving the Mortierellaceae phylogeny through synthesis of multi-gene phylogenetics and phylogenomics.</title>
        <authorList>
            <person name="Vandepol N."/>
            <person name="Liber J."/>
            <person name="Desiro A."/>
            <person name="Na H."/>
            <person name="Kennedy M."/>
            <person name="Barry K."/>
            <person name="Grigoriev I.V."/>
            <person name="Miller A.N."/>
            <person name="O'Donnell K."/>
            <person name="Stajich J.E."/>
            <person name="Bonito G."/>
        </authorList>
    </citation>
    <scope>NUCLEOTIDE SEQUENCE [LARGE SCALE GENOMIC DNA]</scope>
    <source>
        <strain evidence="4 5">AD045</strain>
    </source>
</reference>
<dbReference type="PANTHER" id="PTHR22932:SF1">
    <property type="entry name" value="CO-CHAPERONE PROTEIN DAF-41"/>
    <property type="match status" value="1"/>
</dbReference>
<feature type="region of interest" description="Disordered" evidence="2">
    <location>
        <begin position="157"/>
        <end position="201"/>
    </location>
</feature>
<feature type="region of interest" description="Disordered" evidence="2">
    <location>
        <begin position="108"/>
        <end position="128"/>
    </location>
</feature>
<dbReference type="EMBL" id="JAAAIM010000310">
    <property type="protein sequence ID" value="KAG0290104.1"/>
    <property type="molecule type" value="Genomic_DNA"/>
</dbReference>
<comment type="similarity">
    <text evidence="1">Belongs to the p23/wos2 family.</text>
</comment>
<sequence length="201" mass="21668">MSLSTPTLTPEVLWAQRANLVYVTVSLADTTPTIKLTEDKLEVTATSDGKNYHVSLEFNQPIVPETSTTKATARNIFFTLYKKEDAWWPRLNKGKKLNFVKTDFARWKDEDDEDDEPEQSEAMDMGGMGGMPGMGGMGGMGGMPGMGGMGGMGGMDLQSLMASMGQGGGMPDMGDYGGDQDDSGDEDEDDIPPLETEDGKN</sequence>
<protein>
    <recommendedName>
        <fullName evidence="3">CS domain-containing protein</fullName>
    </recommendedName>
</protein>
<dbReference type="InterPro" id="IPR045250">
    <property type="entry name" value="p23-like"/>
</dbReference>
<feature type="domain" description="CS" evidence="3">
    <location>
        <begin position="7"/>
        <end position="92"/>
    </location>
</feature>
<feature type="compositionally biased region" description="Gly residues" evidence="2">
    <location>
        <begin position="165"/>
        <end position="177"/>
    </location>
</feature>
<dbReference type="CDD" id="cd06465">
    <property type="entry name" value="p23_hB-ind1_like"/>
    <property type="match status" value="1"/>
</dbReference>
<dbReference type="InterPro" id="IPR007052">
    <property type="entry name" value="CS_dom"/>
</dbReference>
<feature type="compositionally biased region" description="Acidic residues" evidence="2">
    <location>
        <begin position="110"/>
        <end position="121"/>
    </location>
</feature>
<dbReference type="PANTHER" id="PTHR22932">
    <property type="entry name" value="TELOMERASE-BINDING PROTEIN P23 HSP90 CO-CHAPERONE"/>
    <property type="match status" value="1"/>
</dbReference>
<dbReference type="PROSITE" id="PS51203">
    <property type="entry name" value="CS"/>
    <property type="match status" value="1"/>
</dbReference>
<evidence type="ECO:0000259" key="3">
    <source>
        <dbReference type="PROSITE" id="PS51203"/>
    </source>
</evidence>
<evidence type="ECO:0000313" key="4">
    <source>
        <dbReference type="EMBL" id="KAG0290104.1"/>
    </source>
</evidence>
<feature type="compositionally biased region" description="Acidic residues" evidence="2">
    <location>
        <begin position="178"/>
        <end position="201"/>
    </location>
</feature>
<dbReference type="Pfam" id="PF04969">
    <property type="entry name" value="CS"/>
    <property type="match status" value="1"/>
</dbReference>